<reference evidence="8" key="1">
    <citation type="submission" date="2002-05" db="EMBL/GenBank/DDBJ databases">
        <authorList>
            <person name="Stapleton M."/>
            <person name="Brokstein P."/>
            <person name="Hong L."/>
            <person name="Agbayani A."/>
            <person name="Carlson J."/>
            <person name="Champe M."/>
            <person name="Chavez C."/>
            <person name="Dorsett V."/>
            <person name="Dresnek D."/>
            <person name="Farfan D."/>
            <person name="Frise E."/>
            <person name="George R."/>
            <person name="Gonzalez M."/>
            <person name="Guarin H."/>
            <person name="Kronmiller B."/>
            <person name="Li P."/>
            <person name="Liao G."/>
            <person name="Miranda A."/>
            <person name="Mungall C.J."/>
            <person name="Nunoo J."/>
            <person name="Pacleb J."/>
            <person name="Paragas V."/>
            <person name="Park S."/>
            <person name="Patel S."/>
            <person name="Phouanenavong S."/>
            <person name="Wan K."/>
            <person name="Yu C."/>
            <person name="Lewis S.E."/>
            <person name="Rubin G.M."/>
            <person name="Celniker S."/>
        </authorList>
    </citation>
    <scope>NUCLEOTIDE SEQUENCE</scope>
    <source>
        <strain evidence="8">Berkeley</strain>
    </source>
</reference>
<evidence type="ECO:0000259" key="7">
    <source>
        <dbReference type="Pfam" id="PF01778"/>
    </source>
</evidence>
<dbReference type="Gene3D" id="3.30.390.110">
    <property type="match status" value="1"/>
</dbReference>
<protein>
    <recommendedName>
        <fullName evidence="4">Large ribosomal subunit protein eL28</fullName>
    </recommendedName>
    <alternativeName>
        <fullName evidence="5">60S ribosomal protein L28</fullName>
    </alternativeName>
</protein>
<dbReference type="EMBL" id="AY102656">
    <property type="protein sequence ID" value="AAM27485.1"/>
    <property type="molecule type" value="mRNA"/>
</dbReference>
<comment type="similarity">
    <text evidence="1">Belongs to the eukaryotic ribosomal protein eL28 family.</text>
</comment>
<dbReference type="OrthoDB" id="338850at2759"/>
<dbReference type="InterPro" id="IPR029004">
    <property type="entry name" value="Ribosomal_eL28/Mak16"/>
</dbReference>
<dbReference type="GO" id="GO:0006412">
    <property type="term" value="P:translation"/>
    <property type="evidence" value="ECO:0007669"/>
    <property type="project" value="InterPro"/>
</dbReference>
<evidence type="ECO:0000256" key="1">
    <source>
        <dbReference type="ARBA" id="ARBA00007926"/>
    </source>
</evidence>
<dbReference type="VEuPathDB" id="VectorBase:FBgn0035422"/>
<evidence type="ECO:0000256" key="6">
    <source>
        <dbReference type="SAM" id="MobiDB-lite"/>
    </source>
</evidence>
<feature type="domain" description="Ribosomal eL28/Mak16" evidence="7">
    <location>
        <begin position="99"/>
        <end position="216"/>
    </location>
</feature>
<feature type="region of interest" description="Disordered" evidence="6">
    <location>
        <begin position="214"/>
        <end position="236"/>
    </location>
</feature>
<proteinExistence type="evidence at transcript level"/>
<dbReference type="ExpressionAtlas" id="Q8MZI5">
    <property type="expression patterns" value="baseline"/>
</dbReference>
<evidence type="ECO:0000256" key="2">
    <source>
        <dbReference type="ARBA" id="ARBA00022980"/>
    </source>
</evidence>
<dbReference type="FunFam" id="3.30.390.110:FF:000002">
    <property type="entry name" value="60S ribosomal protein L28"/>
    <property type="match status" value="1"/>
</dbReference>
<dbReference type="Pfam" id="PF01778">
    <property type="entry name" value="Ribosomal_L28e"/>
    <property type="match status" value="1"/>
</dbReference>
<dbReference type="PANTHER" id="PTHR10544">
    <property type="entry name" value="60S RIBOSOMAL PROTEIN L28"/>
    <property type="match status" value="1"/>
</dbReference>
<name>Q8MZI5_DROME</name>
<dbReference type="GO" id="GO:0003735">
    <property type="term" value="F:structural constituent of ribosome"/>
    <property type="evidence" value="ECO:0007669"/>
    <property type="project" value="InterPro"/>
</dbReference>
<sequence length="236" mass="26169">MASGCGRQILEHVLWHRSRILSQERNFRVGGGGRGSGSRTPGCPFRWATLLGHITVTWADGNVLVAVRHSALLFSIQGTLGRLRNVCQFSREMATSSHLNWLIIRNNNAFLLKKRDVKKPFSTEPNNLASVSSYRYSGIVHKKTLGVVPAADKKGFTAVLKKGKYAQRPAKNTVRVDFKAGPRRSLKKLKNLLIGSKYRKDLTQAALRRASAVLRSQKPAPVKGKKAEFAKGKKPE</sequence>
<evidence type="ECO:0000256" key="5">
    <source>
        <dbReference type="ARBA" id="ARBA00035330"/>
    </source>
</evidence>
<dbReference type="GO" id="GO:0005840">
    <property type="term" value="C:ribosome"/>
    <property type="evidence" value="ECO:0007669"/>
    <property type="project" value="UniProtKB-KW"/>
</dbReference>
<dbReference type="GO" id="GO:1990904">
    <property type="term" value="C:ribonucleoprotein complex"/>
    <property type="evidence" value="ECO:0007669"/>
    <property type="project" value="UniProtKB-KW"/>
</dbReference>
<keyword evidence="2" id="KW-0689">Ribosomal protein</keyword>
<dbReference type="Bgee" id="FBgn0035422">
    <property type="expression patterns" value="Expressed in adult enteroendocrine precursor cell in adult midgut (Drosophila) and 275 other cell types or tissues"/>
</dbReference>
<dbReference type="HOGENOM" id="CLU_106801_1_0_1"/>
<feature type="compositionally biased region" description="Basic and acidic residues" evidence="6">
    <location>
        <begin position="225"/>
        <end position="236"/>
    </location>
</feature>
<evidence type="ECO:0000313" key="8">
    <source>
        <dbReference type="EMBL" id="AAM27485.1"/>
    </source>
</evidence>
<evidence type="ECO:0000256" key="3">
    <source>
        <dbReference type="ARBA" id="ARBA00023274"/>
    </source>
</evidence>
<dbReference type="AlphaFoldDB" id="Q8MZI5"/>
<evidence type="ECO:0000256" key="4">
    <source>
        <dbReference type="ARBA" id="ARBA00035223"/>
    </source>
</evidence>
<dbReference type="InterPro" id="IPR002672">
    <property type="entry name" value="Ribosomal_eL28"/>
</dbReference>
<organism evidence="8">
    <name type="scientific">Drosophila melanogaster</name>
    <name type="common">Fruit fly</name>
    <dbReference type="NCBI Taxonomy" id="7227"/>
    <lineage>
        <taxon>Eukaryota</taxon>
        <taxon>Metazoa</taxon>
        <taxon>Ecdysozoa</taxon>
        <taxon>Arthropoda</taxon>
        <taxon>Hexapoda</taxon>
        <taxon>Insecta</taxon>
        <taxon>Pterygota</taxon>
        <taxon>Neoptera</taxon>
        <taxon>Endopterygota</taxon>
        <taxon>Diptera</taxon>
        <taxon>Brachycera</taxon>
        <taxon>Muscomorpha</taxon>
        <taxon>Ephydroidea</taxon>
        <taxon>Drosophilidae</taxon>
        <taxon>Drosophila</taxon>
        <taxon>Sophophora</taxon>
    </lineage>
</organism>
<keyword evidence="3" id="KW-0687">Ribonucleoprotein</keyword>
<accession>Q8MZI5</accession>